<dbReference type="RefSeq" id="WP_261599464.1">
    <property type="nucleotide sequence ID" value="NZ_CP104550.1"/>
</dbReference>
<dbReference type="Proteomes" id="UP001065373">
    <property type="component" value="Chromosome"/>
</dbReference>
<dbReference type="GeneID" id="75106971"/>
<protein>
    <submittedName>
        <fullName evidence="1">HIT family protein</fullName>
    </submittedName>
</protein>
<reference evidence="1" key="1">
    <citation type="submission" date="2022-09" db="EMBL/GenBank/DDBJ databases">
        <title>Characterization of three MwoI isoschizomers from sequenced genome and metagenomes.</title>
        <authorList>
            <person name="Fomenkov A."/>
            <person name="Xu S.Y."/>
            <person name="Roberts R.J."/>
        </authorList>
    </citation>
    <scope>NUCLEOTIDE SEQUENCE</scope>
    <source>
        <strain evidence="1">DSM 2970</strain>
    </source>
</reference>
<accession>A0A9E7UMH0</accession>
<dbReference type="AlphaFoldDB" id="A0A9E7UMH0"/>
<dbReference type="InterPro" id="IPR036265">
    <property type="entry name" value="HIT-like_sf"/>
</dbReference>
<dbReference type="Gene3D" id="3.30.428.10">
    <property type="entry name" value="HIT-like"/>
    <property type="match status" value="1"/>
</dbReference>
<gene>
    <name evidence="1" type="ORF">N5910_06925</name>
</gene>
<sequence length="151" mass="17467">MSFCEYCGIDGYYGREILRTGHWIIYLAPSQRYLGTCVLALKRKCRDLSELDRAEWNDFSSALRMLEAALRMLFSPDLFNWSCFKNSAFRDPEPDPEVHWHFIPRYSRPVHFAGECFTDPDFGHIPLPIVGRVSEAVMDKLESALKDALRG</sequence>
<dbReference type="EMBL" id="CP104550">
    <property type="protein sequence ID" value="UXH31268.1"/>
    <property type="molecule type" value="Genomic_DNA"/>
</dbReference>
<dbReference type="SUPFAM" id="SSF54197">
    <property type="entry name" value="HIT-like"/>
    <property type="match status" value="1"/>
</dbReference>
<organism evidence="1">
    <name type="scientific">Methanothermobacter wolfeii</name>
    <name type="common">Methanobacterium wolfei</name>
    <dbReference type="NCBI Taxonomy" id="145261"/>
    <lineage>
        <taxon>Archaea</taxon>
        <taxon>Methanobacteriati</taxon>
        <taxon>Methanobacteriota</taxon>
        <taxon>Methanomada group</taxon>
        <taxon>Methanobacteria</taxon>
        <taxon>Methanobacteriales</taxon>
        <taxon>Methanobacteriaceae</taxon>
        <taxon>Methanothermobacter</taxon>
    </lineage>
</organism>
<evidence type="ECO:0000313" key="1">
    <source>
        <dbReference type="EMBL" id="UXH31268.1"/>
    </source>
</evidence>
<name>A0A9E7UMH0_METWO</name>
<proteinExistence type="predicted"/>